<feature type="domain" description="EAL" evidence="2">
    <location>
        <begin position="1"/>
        <end position="122"/>
    </location>
</feature>
<evidence type="ECO:0000259" key="2">
    <source>
        <dbReference type="PROSITE" id="PS50883"/>
    </source>
</evidence>
<sequence length="135" mass="15069">MFRRYRAQHPGPATRTPQPGHHPEHPTGPYASLTHLSKFPVSWLKIDQSFIRELGDSPDATAIVKAVIGLSRSLGIQVVAEGVETLDQWRELKRRGCDLAQGYLIAKPMSADRVPHFMRTWQGVNTRSKGKQAAC</sequence>
<protein>
    <submittedName>
        <fullName evidence="3">EAL domain-containing protein</fullName>
    </submittedName>
</protein>
<dbReference type="Proteomes" id="UP000602124">
    <property type="component" value="Unassembled WGS sequence"/>
</dbReference>
<dbReference type="CDD" id="cd01948">
    <property type="entry name" value="EAL"/>
    <property type="match status" value="1"/>
</dbReference>
<dbReference type="PANTHER" id="PTHR33121">
    <property type="entry name" value="CYCLIC DI-GMP PHOSPHODIESTERASE PDEF"/>
    <property type="match status" value="1"/>
</dbReference>
<accession>A0A934IVR5</accession>
<dbReference type="SMART" id="SM00052">
    <property type="entry name" value="EAL"/>
    <property type="match status" value="1"/>
</dbReference>
<gene>
    <name evidence="3" type="ORF">JEQ47_00060</name>
</gene>
<dbReference type="SUPFAM" id="SSF141868">
    <property type="entry name" value="EAL domain-like"/>
    <property type="match status" value="1"/>
</dbReference>
<dbReference type="AlphaFoldDB" id="A0A934IVR5"/>
<organism evidence="3 4">
    <name type="scientific">Devosia sediminis</name>
    <dbReference type="NCBI Taxonomy" id="2798801"/>
    <lineage>
        <taxon>Bacteria</taxon>
        <taxon>Pseudomonadati</taxon>
        <taxon>Pseudomonadota</taxon>
        <taxon>Alphaproteobacteria</taxon>
        <taxon>Hyphomicrobiales</taxon>
        <taxon>Devosiaceae</taxon>
        <taxon>Devosia</taxon>
    </lineage>
</organism>
<feature type="region of interest" description="Disordered" evidence="1">
    <location>
        <begin position="1"/>
        <end position="30"/>
    </location>
</feature>
<evidence type="ECO:0000256" key="1">
    <source>
        <dbReference type="SAM" id="MobiDB-lite"/>
    </source>
</evidence>
<dbReference type="Pfam" id="PF00563">
    <property type="entry name" value="EAL"/>
    <property type="match status" value="1"/>
</dbReference>
<evidence type="ECO:0000313" key="3">
    <source>
        <dbReference type="EMBL" id="MBJ3783095.1"/>
    </source>
</evidence>
<comment type="caution">
    <text evidence="3">The sequence shown here is derived from an EMBL/GenBank/DDBJ whole genome shotgun (WGS) entry which is preliminary data.</text>
</comment>
<evidence type="ECO:0000313" key="4">
    <source>
        <dbReference type="Proteomes" id="UP000602124"/>
    </source>
</evidence>
<dbReference type="PROSITE" id="PS50883">
    <property type="entry name" value="EAL"/>
    <property type="match status" value="1"/>
</dbReference>
<keyword evidence="4" id="KW-1185">Reference proteome</keyword>
<name>A0A934IVR5_9HYPH</name>
<dbReference type="GO" id="GO:0071111">
    <property type="term" value="F:cyclic-guanylate-specific phosphodiesterase activity"/>
    <property type="evidence" value="ECO:0007669"/>
    <property type="project" value="InterPro"/>
</dbReference>
<proteinExistence type="predicted"/>
<dbReference type="InterPro" id="IPR001633">
    <property type="entry name" value="EAL_dom"/>
</dbReference>
<dbReference type="PANTHER" id="PTHR33121:SF70">
    <property type="entry name" value="SIGNALING PROTEIN YKOW"/>
    <property type="match status" value="1"/>
</dbReference>
<reference evidence="3" key="1">
    <citation type="submission" date="2020-12" db="EMBL/GenBank/DDBJ databases">
        <title>Devosia sp. MSA67 isolated from Mo River.</title>
        <authorList>
            <person name="Ma F."/>
            <person name="Zi Z."/>
        </authorList>
    </citation>
    <scope>NUCLEOTIDE SEQUENCE</scope>
    <source>
        <strain evidence="3">MSA67</strain>
    </source>
</reference>
<dbReference type="InterPro" id="IPR050706">
    <property type="entry name" value="Cyclic-di-GMP_PDE-like"/>
</dbReference>
<dbReference type="EMBL" id="JAEKMH010000001">
    <property type="protein sequence ID" value="MBJ3783095.1"/>
    <property type="molecule type" value="Genomic_DNA"/>
</dbReference>
<dbReference type="Gene3D" id="3.20.20.450">
    <property type="entry name" value="EAL domain"/>
    <property type="match status" value="1"/>
</dbReference>
<dbReference type="InterPro" id="IPR035919">
    <property type="entry name" value="EAL_sf"/>
</dbReference>